<dbReference type="GO" id="GO:0098548">
    <property type="term" value="C:cytoplasmic side of Golgi membrane"/>
    <property type="evidence" value="ECO:0007669"/>
    <property type="project" value="EnsemblFungi"/>
</dbReference>
<dbReference type="InterPro" id="IPR052474">
    <property type="entry name" value="UDP-GlcNAc_transferase"/>
</dbReference>
<name>A7TNJ3_VANPO</name>
<dbReference type="PANTHER" id="PTHR47043">
    <property type="entry name" value="UDP-N-ACETYLGLUCOSAMINE TRANSFERASE SUBUNIT ALG13"/>
    <property type="match status" value="1"/>
</dbReference>
<feature type="domain" description="Glycosyl transferase family 28 C-terminal" evidence="8">
    <location>
        <begin position="6"/>
        <end position="190"/>
    </location>
</feature>
<dbReference type="InParanoid" id="A7TNJ3"/>
<dbReference type="GO" id="GO:0004577">
    <property type="term" value="F:N-acetylglucosaminyldiphosphodolichol N-acetylglucosaminyltransferase activity"/>
    <property type="evidence" value="ECO:0007669"/>
    <property type="project" value="UniProtKB-EC"/>
</dbReference>
<dbReference type="GeneID" id="5544292"/>
<evidence type="ECO:0000256" key="1">
    <source>
        <dbReference type="ARBA" id="ARBA00011198"/>
    </source>
</evidence>
<dbReference type="OrthoDB" id="20273at2759"/>
<dbReference type="InterPro" id="IPR007235">
    <property type="entry name" value="Glyco_trans_28_C"/>
</dbReference>
<keyword evidence="7" id="KW-0256">Endoplasmic reticulum</keyword>
<evidence type="ECO:0000256" key="4">
    <source>
        <dbReference type="ARBA" id="ARBA00024804"/>
    </source>
</evidence>
<protein>
    <recommendedName>
        <fullName evidence="3 7">UDP-N-acetylglucosamine transferase subunit ALG13</fullName>
        <ecNumber evidence="2 7">2.4.1.141</ecNumber>
    </recommendedName>
    <alternativeName>
        <fullName evidence="5 7">Asparagine-linked glycosylation protein 13</fullName>
    </alternativeName>
</protein>
<dbReference type="SUPFAM" id="SSF53756">
    <property type="entry name" value="UDP-Glycosyltransferase/glycogen phosphorylase"/>
    <property type="match status" value="1"/>
</dbReference>
<comment type="catalytic activity">
    <reaction evidence="6">
        <text>an N-acetyl-alpha-D-glucosaminyl-diphospho-di-trans,poly-cis-dolichol + UDP-N-acetyl-alpha-D-glucosamine = an N,N'-diacetylchitobiosyl-diphospho-di-trans,poly-cis-dolichol + UDP + H(+)</text>
        <dbReference type="Rhea" id="RHEA:23380"/>
        <dbReference type="Rhea" id="RHEA-COMP:19507"/>
        <dbReference type="Rhea" id="RHEA-COMP:19510"/>
        <dbReference type="ChEBI" id="CHEBI:15378"/>
        <dbReference type="ChEBI" id="CHEBI:57269"/>
        <dbReference type="ChEBI" id="CHEBI:57705"/>
        <dbReference type="ChEBI" id="CHEBI:58223"/>
        <dbReference type="ChEBI" id="CHEBI:58427"/>
        <dbReference type="EC" id="2.4.1.141"/>
    </reaction>
</comment>
<dbReference type="GO" id="GO:0042802">
    <property type="term" value="F:identical protein binding"/>
    <property type="evidence" value="ECO:0007669"/>
    <property type="project" value="EnsemblFungi"/>
</dbReference>
<keyword evidence="10" id="KW-1185">Reference proteome</keyword>
<comment type="similarity">
    <text evidence="7">Belongs to the glycosyltransferase 28 family.</text>
</comment>
<comment type="subunit">
    <text evidence="1 7">Heterodimer with ALG14 to form a functional enzyme.</text>
</comment>
<dbReference type="GO" id="GO:0006488">
    <property type="term" value="P:dolichol-linked oligosaccharide biosynthetic process"/>
    <property type="evidence" value="ECO:0007669"/>
    <property type="project" value="EnsemblFungi"/>
</dbReference>
<evidence type="ECO:0000256" key="5">
    <source>
        <dbReference type="ARBA" id="ARBA00032061"/>
    </source>
</evidence>
<dbReference type="Pfam" id="PF04101">
    <property type="entry name" value="Glyco_tran_28_C"/>
    <property type="match status" value="1"/>
</dbReference>
<evidence type="ECO:0000256" key="2">
    <source>
        <dbReference type="ARBA" id="ARBA00012614"/>
    </source>
</evidence>
<evidence type="ECO:0000313" key="10">
    <source>
        <dbReference type="Proteomes" id="UP000000267"/>
    </source>
</evidence>
<dbReference type="EMBL" id="DS480431">
    <property type="protein sequence ID" value="EDO16176.1"/>
    <property type="molecule type" value="Genomic_DNA"/>
</dbReference>
<evidence type="ECO:0000259" key="8">
    <source>
        <dbReference type="Pfam" id="PF04101"/>
    </source>
</evidence>
<dbReference type="HOGENOM" id="CLU_085408_2_0_1"/>
<dbReference type="GO" id="GO:0043541">
    <property type="term" value="C:UDP-N-acetylglucosamine transferase complex"/>
    <property type="evidence" value="ECO:0007669"/>
    <property type="project" value="EnsemblFungi"/>
</dbReference>
<reference evidence="9 10" key="1">
    <citation type="journal article" date="2007" name="Proc. Natl. Acad. Sci. U.S.A.">
        <title>Independent sorting-out of thousands of duplicated gene pairs in two yeast species descended from a whole-genome duplication.</title>
        <authorList>
            <person name="Scannell D.R."/>
            <person name="Frank A.C."/>
            <person name="Conant G.C."/>
            <person name="Byrne K.P."/>
            <person name="Woolfit M."/>
            <person name="Wolfe K.H."/>
        </authorList>
    </citation>
    <scope>NUCLEOTIDE SEQUENCE [LARGE SCALE GENOMIC DNA]</scope>
    <source>
        <strain evidence="10">ATCC 22028 / DSM 70294 / BCRC 21397 / CBS 2163 / NBRC 10782 / NRRL Y-8283 / UCD 57-17</strain>
    </source>
</reference>
<dbReference type="eggNOG" id="KOG3349">
    <property type="taxonomic scope" value="Eukaryota"/>
</dbReference>
<dbReference type="RefSeq" id="XP_001644034.1">
    <property type="nucleotide sequence ID" value="XM_001643984.1"/>
</dbReference>
<dbReference type="OMA" id="ILDAWKM"/>
<keyword evidence="7" id="KW-0808">Transferase</keyword>
<dbReference type="STRING" id="436907.A7TNJ3"/>
<dbReference type="FunCoup" id="A7TNJ3">
    <property type="interactions" value="345"/>
</dbReference>
<dbReference type="Proteomes" id="UP000000267">
    <property type="component" value="Unassembled WGS sequence"/>
</dbReference>
<dbReference type="PANTHER" id="PTHR47043:SF1">
    <property type="entry name" value="UDP-N-ACETYLGLUCOSAMINE TRANSFERASE SUBUNIT ALG13"/>
    <property type="match status" value="1"/>
</dbReference>
<dbReference type="GO" id="GO:0005829">
    <property type="term" value="C:cytosol"/>
    <property type="evidence" value="ECO:0007669"/>
    <property type="project" value="EnsemblFungi"/>
</dbReference>
<sequence>MVSSKTLFVTCGATVPFPQLVESLITLEFINCLILNGFNNLIVQFGKGYNDQFTKLLKNLGNVSFDQKLNSLDLNDIQCFANFKDNNSNKTLNIYGFDFLSDIQSVIKQNADLVISHAGTGSILDSLRLNKPLIVCVNTNLMDNHQQQIADKFASMNYVFSTKPTVDSLMNSLNASQSHTLDEFPSAHNTPFENFLIDVSLR</sequence>
<dbReference type="AlphaFoldDB" id="A7TNJ3"/>
<evidence type="ECO:0000256" key="7">
    <source>
        <dbReference type="RuleBase" id="RU362128"/>
    </source>
</evidence>
<comment type="subcellular location">
    <subcellularLocation>
        <location evidence="7">Endoplasmic reticulum</location>
    </subcellularLocation>
</comment>
<dbReference type="Gene3D" id="3.40.50.2000">
    <property type="entry name" value="Glycogen Phosphorylase B"/>
    <property type="match status" value="1"/>
</dbReference>
<organism evidence="10">
    <name type="scientific">Vanderwaltozyma polyspora (strain ATCC 22028 / DSM 70294 / BCRC 21397 / CBS 2163 / NBRC 10782 / NRRL Y-8283 / UCD 57-17)</name>
    <name type="common">Kluyveromyces polysporus</name>
    <dbReference type="NCBI Taxonomy" id="436907"/>
    <lineage>
        <taxon>Eukaryota</taxon>
        <taxon>Fungi</taxon>
        <taxon>Dikarya</taxon>
        <taxon>Ascomycota</taxon>
        <taxon>Saccharomycotina</taxon>
        <taxon>Saccharomycetes</taxon>
        <taxon>Saccharomycetales</taxon>
        <taxon>Saccharomycetaceae</taxon>
        <taxon>Vanderwaltozyma</taxon>
    </lineage>
</organism>
<dbReference type="PhylomeDB" id="A7TNJ3"/>
<evidence type="ECO:0000256" key="3">
    <source>
        <dbReference type="ARBA" id="ARBA00017468"/>
    </source>
</evidence>
<dbReference type="KEGG" id="vpo:Kpol_1026p24"/>
<evidence type="ECO:0000256" key="6">
    <source>
        <dbReference type="ARBA" id="ARBA00048184"/>
    </source>
</evidence>
<dbReference type="EC" id="2.4.1.141" evidence="2 7"/>
<comment type="function">
    <text evidence="4 7">Involved in protein N-glycosylation. Essential for the second step of the dolichol-linked oligosaccharide pathway.</text>
</comment>
<proteinExistence type="inferred from homology"/>
<accession>A7TNJ3</accession>
<gene>
    <name evidence="7" type="primary">ALG13</name>
    <name evidence="9" type="ORF">Kpol_1026p24</name>
</gene>
<evidence type="ECO:0000313" key="9">
    <source>
        <dbReference type="EMBL" id="EDO16176.1"/>
    </source>
</evidence>
<keyword evidence="7" id="KW-0328">Glycosyltransferase</keyword>